<keyword evidence="8" id="KW-1185">Reference proteome</keyword>
<dbReference type="Gene3D" id="3.40.50.1820">
    <property type="entry name" value="alpha/beta hydrolase"/>
    <property type="match status" value="1"/>
</dbReference>
<dbReference type="PANTHER" id="PTHR43248">
    <property type="entry name" value="2-SUCCINYL-6-HYDROXY-2,4-CYCLOHEXADIENE-1-CARBOXYLATE SYNTHASE"/>
    <property type="match status" value="1"/>
</dbReference>
<feature type="region of interest" description="Disordered" evidence="4">
    <location>
        <begin position="1"/>
        <end position="24"/>
    </location>
</feature>
<evidence type="ECO:0000256" key="2">
    <source>
        <dbReference type="ARBA" id="ARBA00022729"/>
    </source>
</evidence>
<gene>
    <name evidence="7" type="ORF">DNL40_11380</name>
</gene>
<evidence type="ECO:0008006" key="9">
    <source>
        <dbReference type="Google" id="ProtNLM"/>
    </source>
</evidence>
<dbReference type="InterPro" id="IPR013595">
    <property type="entry name" value="Pept_S33_TAP-like_C"/>
</dbReference>
<dbReference type="AlphaFoldDB" id="A0A2W5WMD2"/>
<feature type="region of interest" description="Disordered" evidence="4">
    <location>
        <begin position="570"/>
        <end position="590"/>
    </location>
</feature>
<evidence type="ECO:0000256" key="4">
    <source>
        <dbReference type="SAM" id="MobiDB-lite"/>
    </source>
</evidence>
<dbReference type="Pfam" id="PF08386">
    <property type="entry name" value="Abhydrolase_4"/>
    <property type="match status" value="1"/>
</dbReference>
<dbReference type="InterPro" id="IPR051601">
    <property type="entry name" value="Serine_prot/Carboxylest_S33"/>
</dbReference>
<evidence type="ECO:0000259" key="6">
    <source>
        <dbReference type="Pfam" id="PF08386"/>
    </source>
</evidence>
<feature type="domain" description="Peptidase S33 tripeptidyl aminopeptidase-like C-terminal" evidence="6">
    <location>
        <begin position="458"/>
        <end position="559"/>
    </location>
</feature>
<keyword evidence="2" id="KW-0732">Signal</keyword>
<dbReference type="Proteomes" id="UP000248783">
    <property type="component" value="Unassembled WGS sequence"/>
</dbReference>
<evidence type="ECO:0000313" key="7">
    <source>
        <dbReference type="EMBL" id="PZR52487.1"/>
    </source>
</evidence>
<organism evidence="7 8">
    <name type="scientific">Xylanimonas oleitrophica</name>
    <dbReference type="NCBI Taxonomy" id="2607479"/>
    <lineage>
        <taxon>Bacteria</taxon>
        <taxon>Bacillati</taxon>
        <taxon>Actinomycetota</taxon>
        <taxon>Actinomycetes</taxon>
        <taxon>Micrococcales</taxon>
        <taxon>Promicromonosporaceae</taxon>
        <taxon>Xylanimonas</taxon>
    </lineage>
</organism>
<accession>A0A2W5WMD2</accession>
<dbReference type="InterPro" id="IPR000073">
    <property type="entry name" value="AB_hydrolase_1"/>
</dbReference>
<evidence type="ECO:0000256" key="3">
    <source>
        <dbReference type="ARBA" id="ARBA00022801"/>
    </source>
</evidence>
<dbReference type="GO" id="GO:0016787">
    <property type="term" value="F:hydrolase activity"/>
    <property type="evidence" value="ECO:0007669"/>
    <property type="project" value="UniProtKB-KW"/>
</dbReference>
<comment type="caution">
    <text evidence="7">The sequence shown here is derived from an EMBL/GenBank/DDBJ whole genome shotgun (WGS) entry which is preliminary data.</text>
</comment>
<comment type="similarity">
    <text evidence="1">Belongs to the peptidase S33 family.</text>
</comment>
<dbReference type="EMBL" id="QKWH01000009">
    <property type="protein sequence ID" value="PZR52487.1"/>
    <property type="molecule type" value="Genomic_DNA"/>
</dbReference>
<feature type="compositionally biased region" description="Basic and acidic residues" evidence="4">
    <location>
        <begin position="1"/>
        <end position="11"/>
    </location>
</feature>
<evidence type="ECO:0000313" key="8">
    <source>
        <dbReference type="Proteomes" id="UP000248783"/>
    </source>
</evidence>
<keyword evidence="3" id="KW-0378">Hydrolase</keyword>
<evidence type="ECO:0000259" key="5">
    <source>
        <dbReference type="Pfam" id="PF00561"/>
    </source>
</evidence>
<reference evidence="7 8" key="1">
    <citation type="submission" date="2018-06" db="EMBL/GenBank/DDBJ databases">
        <title>Whole genome sequencing of a novel hydrocarbon degrading bacterial strain, PW21 isolated from oil contaminated produced water sample.</title>
        <authorList>
            <person name="Nagkirti P."/>
            <person name="Shaikh A."/>
            <person name="Gowdaman V."/>
            <person name="Engineer A.E."/>
            <person name="Dagar S."/>
            <person name="Dhakephalkar P.K."/>
        </authorList>
    </citation>
    <scope>NUCLEOTIDE SEQUENCE [LARGE SCALE GENOMIC DNA]</scope>
    <source>
        <strain evidence="7 8">PW21</strain>
    </source>
</reference>
<feature type="domain" description="AB hydrolase-1" evidence="5">
    <location>
        <begin position="150"/>
        <end position="309"/>
    </location>
</feature>
<sequence length="590" mass="61291">MDGSHDRRARICMDGSSGPWLPGGVTKTTPARMVAALAATVLLTGAVPVLAPADVITGASAAAATPPPTTSTRAPSMVPAPDWFPCPEAPAYECATVRVPTDHDRPHGPHTAVAVTRLPATDPAQREGSLLVNFGGPGGEGVSTLHATGEHLFEPEVRERFDLVSFDPRGVGLSDPATCFRTPDDEAAFLARTVALPTDQRQAGRMVAEAAVLGASCTLYSHDRLASASSANVARDMDLLRQALGDEQLTYVGYSYGTILGATYAALYPDRVRAMVLDGPLDPRAWSGVGSREVIGVRLGQAEGFERTSGEFARLCAEAGPRGCPLAGLGDPATVLEDLLAALREGPVELPAGDGSTVEVGYAEVLSVVFQSMYSSAAWTDLSALLAVLAVEAGVVPQAPRTLAAPRGAGELLRRLLGAEDYAGSVGSSLATLCADDAADVSVADYRRQAAALEAAHPHWGTLRGWTGVHCEFVHARDDDAYTGPWEQQVEAPVLVVGTTYDPATVYEHAAPYAGLWPDARLLTLEGWGHTVPSVGSSCADAAVARYLVALEADDGAVCAQDTAPFGDAPATSRTAPAPHPGAVPWTPGL</sequence>
<evidence type="ECO:0000256" key="1">
    <source>
        <dbReference type="ARBA" id="ARBA00010088"/>
    </source>
</evidence>
<proteinExistence type="inferred from homology"/>
<name>A0A2W5WMD2_9MICO</name>
<dbReference type="InterPro" id="IPR029058">
    <property type="entry name" value="AB_hydrolase_fold"/>
</dbReference>
<protein>
    <recommendedName>
        <fullName evidence="9">Alpha/beta hydrolase</fullName>
    </recommendedName>
</protein>
<dbReference type="SUPFAM" id="SSF53474">
    <property type="entry name" value="alpha/beta-Hydrolases"/>
    <property type="match status" value="1"/>
</dbReference>
<dbReference type="PANTHER" id="PTHR43248:SF29">
    <property type="entry name" value="TRIPEPTIDYL AMINOPEPTIDASE"/>
    <property type="match status" value="1"/>
</dbReference>
<dbReference type="Pfam" id="PF00561">
    <property type="entry name" value="Abhydrolase_1"/>
    <property type="match status" value="1"/>
</dbReference>